<sequence>MEKTVTFIAKVKVTATSDHAWQRDVRIARTIIKEAIQRQPDLKLLSIENKEE</sequence>
<evidence type="ECO:0000313" key="1">
    <source>
        <dbReference type="EMBL" id="QJA67565.1"/>
    </source>
</evidence>
<accession>A0A6M3JEH5</accession>
<dbReference type="AlphaFoldDB" id="A0A6M3JEH5"/>
<organism evidence="1">
    <name type="scientific">viral metagenome</name>
    <dbReference type="NCBI Taxonomy" id="1070528"/>
    <lineage>
        <taxon>unclassified sequences</taxon>
        <taxon>metagenomes</taxon>
        <taxon>organismal metagenomes</taxon>
    </lineage>
</organism>
<gene>
    <name evidence="1" type="ORF">MM415B00199_0020</name>
</gene>
<protein>
    <submittedName>
        <fullName evidence="1">Uncharacterized protein</fullName>
    </submittedName>
</protein>
<name>A0A6M3JEH5_9ZZZZ</name>
<dbReference type="EMBL" id="MT141573">
    <property type="protein sequence ID" value="QJA67565.1"/>
    <property type="molecule type" value="Genomic_DNA"/>
</dbReference>
<proteinExistence type="predicted"/>
<reference evidence="1" key="1">
    <citation type="submission" date="2020-03" db="EMBL/GenBank/DDBJ databases">
        <title>The deep terrestrial virosphere.</title>
        <authorList>
            <person name="Holmfeldt K."/>
            <person name="Nilsson E."/>
            <person name="Simone D."/>
            <person name="Lopez-Fernandez M."/>
            <person name="Wu X."/>
            <person name="de Brujin I."/>
            <person name="Lundin D."/>
            <person name="Andersson A."/>
            <person name="Bertilsson S."/>
            <person name="Dopson M."/>
        </authorList>
    </citation>
    <scope>NUCLEOTIDE SEQUENCE</scope>
    <source>
        <strain evidence="1">MM415B00199</strain>
    </source>
</reference>